<dbReference type="Gene3D" id="1.50.10.10">
    <property type="match status" value="1"/>
</dbReference>
<keyword evidence="7" id="KW-1185">Reference proteome</keyword>
<dbReference type="Proteomes" id="UP000649617">
    <property type="component" value="Unassembled WGS sequence"/>
</dbReference>
<dbReference type="OrthoDB" id="3265906at2759"/>
<dbReference type="InterPro" id="IPR001296">
    <property type="entry name" value="Glyco_trans_1"/>
</dbReference>
<reference evidence="6" key="1">
    <citation type="submission" date="2021-02" db="EMBL/GenBank/DDBJ databases">
        <authorList>
            <person name="Dougan E. K."/>
            <person name="Rhodes N."/>
            <person name="Thang M."/>
            <person name="Chan C."/>
        </authorList>
    </citation>
    <scope>NUCLEOTIDE SEQUENCE</scope>
</reference>
<dbReference type="CDD" id="cd02440">
    <property type="entry name" value="AdoMet_MTases"/>
    <property type="match status" value="1"/>
</dbReference>
<dbReference type="Gene3D" id="3.40.50.150">
    <property type="entry name" value="Vaccinia Virus protein VP39"/>
    <property type="match status" value="1"/>
</dbReference>
<dbReference type="InterPro" id="IPR029063">
    <property type="entry name" value="SAM-dependent_MTases_sf"/>
</dbReference>
<evidence type="ECO:0000256" key="2">
    <source>
        <dbReference type="ARBA" id="ARBA00022679"/>
    </source>
</evidence>
<keyword evidence="2" id="KW-0808">Transferase</keyword>
<accession>A0A812S1N0</accession>
<keyword evidence="1" id="KW-0328">Glycosyltransferase</keyword>
<dbReference type="Pfam" id="PF13439">
    <property type="entry name" value="Glyco_transf_4"/>
    <property type="match status" value="1"/>
</dbReference>
<comment type="caution">
    <text evidence="6">The sequence shown here is derived from an EMBL/GenBank/DDBJ whole genome shotgun (WGS) entry which is preliminary data.</text>
</comment>
<evidence type="ECO:0000313" key="7">
    <source>
        <dbReference type="Proteomes" id="UP000649617"/>
    </source>
</evidence>
<evidence type="ECO:0000256" key="1">
    <source>
        <dbReference type="ARBA" id="ARBA00022676"/>
    </source>
</evidence>
<dbReference type="SUPFAM" id="SSF48208">
    <property type="entry name" value="Six-hairpin glycosidases"/>
    <property type="match status" value="1"/>
</dbReference>
<dbReference type="SUPFAM" id="SSF53756">
    <property type="entry name" value="UDP-Glycosyltransferase/glycogen phosphorylase"/>
    <property type="match status" value="1"/>
</dbReference>
<organism evidence="6 7">
    <name type="scientific">Symbiodinium pilosum</name>
    <name type="common">Dinoflagellate</name>
    <dbReference type="NCBI Taxonomy" id="2952"/>
    <lineage>
        <taxon>Eukaryota</taxon>
        <taxon>Sar</taxon>
        <taxon>Alveolata</taxon>
        <taxon>Dinophyceae</taxon>
        <taxon>Suessiales</taxon>
        <taxon>Symbiodiniaceae</taxon>
        <taxon>Symbiodinium</taxon>
    </lineage>
</organism>
<evidence type="ECO:0000259" key="5">
    <source>
        <dbReference type="Pfam" id="PF13439"/>
    </source>
</evidence>
<dbReference type="InterPro" id="IPR008928">
    <property type="entry name" value="6-hairpin_glycosidase_sf"/>
</dbReference>
<dbReference type="PANTHER" id="PTHR46401">
    <property type="entry name" value="GLYCOSYLTRANSFERASE WBBK-RELATED"/>
    <property type="match status" value="1"/>
</dbReference>
<name>A0A812S1N0_SYMPI</name>
<dbReference type="GO" id="GO:0005975">
    <property type="term" value="P:carbohydrate metabolic process"/>
    <property type="evidence" value="ECO:0007669"/>
    <property type="project" value="InterPro"/>
</dbReference>
<evidence type="ECO:0000313" key="6">
    <source>
        <dbReference type="EMBL" id="CAE7458906.1"/>
    </source>
</evidence>
<gene>
    <name evidence="6" type="ORF">SPIL2461_LOCUS11343</name>
</gene>
<dbReference type="Pfam" id="PF00534">
    <property type="entry name" value="Glycos_transf_1"/>
    <property type="match status" value="1"/>
</dbReference>
<dbReference type="InterPro" id="IPR012341">
    <property type="entry name" value="6hp_glycosidase-like_sf"/>
</dbReference>
<dbReference type="Pfam" id="PF08241">
    <property type="entry name" value="Methyltransf_11"/>
    <property type="match status" value="1"/>
</dbReference>
<feature type="domain" description="Glycosyl transferase family 1" evidence="3">
    <location>
        <begin position="140"/>
        <end position="296"/>
    </location>
</feature>
<dbReference type="InterPro" id="IPR013216">
    <property type="entry name" value="Methyltransf_11"/>
</dbReference>
<protein>
    <submittedName>
        <fullName evidence="6">Uncharacterized protein</fullName>
    </submittedName>
</protein>
<feature type="domain" description="Methyltransferase type 11" evidence="4">
    <location>
        <begin position="304"/>
        <end position="390"/>
    </location>
</feature>
<sequence>MSGGFPEPYTFGRRVVNYFKTNADKYDVIHDNQSLSYGILQLQKMGLKVVSTIHHPITYDRDIALAHEADWGMRLLIRRWHHFLSMQTKVARQLDHIITVSECSKRDICRAFEVPEERVEVIVNGVDANTFKPLPHIHREARLLITTASADQPLKGTQYLIPAFAELRKKYPDLHLIFIGQPKPGGTTAKLIEQHNLAPAITFRHGISAKTIVELYARATIAVIPSEYEGFGLPAAEAMACAVPVVATNGGALPEVVGNAGITVPKSNPRALTEAISNLLEDKEKREELGARGRERMLETAYLLAPIEVYAVDLSATDLTTAKQRLQEFDQTPYKSSHHCTFIRASGLKLPFADNSFDKVICAEVLEHIPNYQGMLLEIRRVLKPGGIFATSVPRFFPEWICWKISDAYHEVEGGHVRIFTSGELRRAVESLRMRRFARHWAHSLHVPYWWLRCLFWERGEDAAAVRAYHRFLVWDLMQKPALTQWLDRLLNPIMGKSVVMYFVNELTAQYIADLQLSSGALPWFNGGIIDPWDHVEAIMGLTIGGHYAAARHGFDWLSDTQKSDGSWLAAYDDEKPADDTRAETNFVAYPATGLWHYWAVTNDVKAVEEYWPMVKRAMQFVVDLQTPEGEIYWAVDPVKGISRDALITGCSSIYKSLQCTAALATLRNEDPEPWLTARKHLGHAIRSKPHLFDRTWPSKKRYSMDWFYPVLTGVIQEDAASTRLAQRWDTFVEPDLGCRCVEEEPWVTVAETCELIMACLSAGKRKAAEELYNNIQRFQIEDGSWWTGYVFTDDVHWPDERPSWTAAAVLLAADALFHITPAHNIFKDHSAPANI</sequence>
<evidence type="ECO:0000259" key="3">
    <source>
        <dbReference type="Pfam" id="PF00534"/>
    </source>
</evidence>
<dbReference type="CDD" id="cd03801">
    <property type="entry name" value="GT4_PimA-like"/>
    <property type="match status" value="1"/>
</dbReference>
<dbReference type="GO" id="GO:0016757">
    <property type="term" value="F:glycosyltransferase activity"/>
    <property type="evidence" value="ECO:0007669"/>
    <property type="project" value="UniProtKB-KW"/>
</dbReference>
<dbReference type="SUPFAM" id="SSF53335">
    <property type="entry name" value="S-adenosyl-L-methionine-dependent methyltransferases"/>
    <property type="match status" value="1"/>
</dbReference>
<evidence type="ECO:0000259" key="4">
    <source>
        <dbReference type="Pfam" id="PF08241"/>
    </source>
</evidence>
<proteinExistence type="predicted"/>
<dbReference type="Gene3D" id="3.40.50.2000">
    <property type="entry name" value="Glycogen Phosphorylase B"/>
    <property type="match status" value="2"/>
</dbReference>
<dbReference type="GO" id="GO:0008757">
    <property type="term" value="F:S-adenosylmethionine-dependent methyltransferase activity"/>
    <property type="evidence" value="ECO:0007669"/>
    <property type="project" value="InterPro"/>
</dbReference>
<dbReference type="PANTHER" id="PTHR46401:SF2">
    <property type="entry name" value="GLYCOSYLTRANSFERASE WBBK-RELATED"/>
    <property type="match status" value="1"/>
</dbReference>
<dbReference type="InterPro" id="IPR028098">
    <property type="entry name" value="Glyco_trans_4-like_N"/>
</dbReference>
<feature type="domain" description="Glycosyltransferase subfamily 4-like N-terminal" evidence="5">
    <location>
        <begin position="5"/>
        <end position="128"/>
    </location>
</feature>
<dbReference type="AlphaFoldDB" id="A0A812S1N0"/>
<dbReference type="EMBL" id="CAJNIZ010022223">
    <property type="protein sequence ID" value="CAE7458906.1"/>
    <property type="molecule type" value="Genomic_DNA"/>
</dbReference>